<organism evidence="1 2">
    <name type="scientific">Salisediminibacterium halotolerans</name>
    <dbReference type="NCBI Taxonomy" id="517425"/>
    <lineage>
        <taxon>Bacteria</taxon>
        <taxon>Bacillati</taxon>
        <taxon>Bacillota</taxon>
        <taxon>Bacilli</taxon>
        <taxon>Bacillales</taxon>
        <taxon>Bacillaceae</taxon>
        <taxon>Salisediminibacterium</taxon>
    </lineage>
</organism>
<dbReference type="AlphaFoldDB" id="A0A1H9UAG5"/>
<dbReference type="EMBL" id="FOGV01000013">
    <property type="protein sequence ID" value="SES06349.1"/>
    <property type="molecule type" value="Genomic_DNA"/>
</dbReference>
<proteinExistence type="predicted"/>
<evidence type="ECO:0000313" key="1">
    <source>
        <dbReference type="EMBL" id="SES06349.1"/>
    </source>
</evidence>
<name>A0A1H9UAG5_9BACI</name>
<gene>
    <name evidence="1" type="ORF">SAMN05444126_11359</name>
</gene>
<evidence type="ECO:0000313" key="2">
    <source>
        <dbReference type="Proteomes" id="UP000199318"/>
    </source>
</evidence>
<accession>A0A1H9UAG5</accession>
<comment type="caution">
    <text evidence="1">The sequence shown here is derived from an EMBL/GenBank/DDBJ whole genome shotgun (WGS) entry which is preliminary data.</text>
</comment>
<reference evidence="2" key="1">
    <citation type="submission" date="2016-10" db="EMBL/GenBank/DDBJ databases">
        <authorList>
            <person name="de Groot N.N."/>
        </authorList>
    </citation>
    <scope>NUCLEOTIDE SEQUENCE [LARGE SCALE GENOMIC DNA]</scope>
    <source>
        <strain evidence="2">10nlg</strain>
    </source>
</reference>
<protein>
    <recommendedName>
        <fullName evidence="3">ParB-like nuclease domain-containing protein</fullName>
    </recommendedName>
</protein>
<keyword evidence="2" id="KW-1185">Reference proteome</keyword>
<sequence length="232" mass="27624">MLDKYQKRVKNLIVRFSTGEESFEQYQHQQAVKRSLREYEKRTKKSSDEEALYNISHYMNIHRSIYIPLEDLTHYARDLGLSYVTPAGRDLFKERFVEDGDWDQHKAKIFPYIYNEKNLRTERYLKVYDRIKKYGYLSQKQLNAKPVYHDFKEVDEIKVVIDRHGNFLKVVDCGKHRLAAARTLNIREIPVFIQGIHYEWAIKCLNKHATDPIEAINLEIEQLNCKQPAVAK</sequence>
<evidence type="ECO:0008006" key="3">
    <source>
        <dbReference type="Google" id="ProtNLM"/>
    </source>
</evidence>
<dbReference type="RefSeq" id="WP_093073018.1">
    <property type="nucleotide sequence ID" value="NZ_FOGV01000013.1"/>
</dbReference>
<dbReference type="OrthoDB" id="979191at2"/>
<dbReference type="Proteomes" id="UP000199318">
    <property type="component" value="Unassembled WGS sequence"/>
</dbReference>